<dbReference type="GO" id="GO:0006310">
    <property type="term" value="P:DNA recombination"/>
    <property type="evidence" value="ECO:0007669"/>
    <property type="project" value="UniProtKB-KW"/>
</dbReference>
<dbReference type="GO" id="GO:0046872">
    <property type="term" value="F:metal ion binding"/>
    <property type="evidence" value="ECO:0007669"/>
    <property type="project" value="UniProtKB-KW"/>
</dbReference>
<feature type="region of interest" description="Disordered" evidence="22">
    <location>
        <begin position="76"/>
        <end position="98"/>
    </location>
</feature>
<evidence type="ECO:0000256" key="4">
    <source>
        <dbReference type="ARBA" id="ARBA00022670"/>
    </source>
</evidence>
<dbReference type="GO" id="GO:0005634">
    <property type="term" value="C:nucleus"/>
    <property type="evidence" value="ECO:0007669"/>
    <property type="project" value="UniProtKB-ARBA"/>
</dbReference>
<feature type="compositionally biased region" description="Low complexity" evidence="22">
    <location>
        <begin position="76"/>
        <end position="92"/>
    </location>
</feature>
<dbReference type="InterPro" id="IPR001584">
    <property type="entry name" value="Integrase_cat-core"/>
</dbReference>
<evidence type="ECO:0000256" key="20">
    <source>
        <dbReference type="ARBA" id="ARBA00048173"/>
    </source>
</evidence>
<dbReference type="PROSITE" id="PS50994">
    <property type="entry name" value="INTEGRASE"/>
    <property type="match status" value="1"/>
</dbReference>
<dbReference type="GO" id="GO:0003723">
    <property type="term" value="F:RNA binding"/>
    <property type="evidence" value="ECO:0007669"/>
    <property type="project" value="UniProtKB-KW"/>
</dbReference>
<dbReference type="GO" id="GO:0008233">
    <property type="term" value="F:peptidase activity"/>
    <property type="evidence" value="ECO:0007669"/>
    <property type="project" value="UniProtKB-KW"/>
</dbReference>
<feature type="compositionally biased region" description="Basic residues" evidence="22">
    <location>
        <begin position="294"/>
        <end position="308"/>
    </location>
</feature>
<keyword evidence="10" id="KW-0378">Hydrolase</keyword>
<keyword evidence="6" id="KW-0540">Nuclease</keyword>
<dbReference type="Pfam" id="PF22936">
    <property type="entry name" value="Pol_BBD"/>
    <property type="match status" value="1"/>
</dbReference>
<keyword evidence="17" id="KW-0917">Virion maturation</keyword>
<evidence type="ECO:0000256" key="2">
    <source>
        <dbReference type="ARBA" id="ARBA00022578"/>
    </source>
</evidence>
<comment type="catalytic activity">
    <reaction evidence="21">
        <text>DNA(n) + a 2'-deoxyribonucleoside 5'-triphosphate = DNA(n+1) + diphosphate</text>
        <dbReference type="Rhea" id="RHEA:22508"/>
        <dbReference type="Rhea" id="RHEA-COMP:17339"/>
        <dbReference type="Rhea" id="RHEA-COMP:17340"/>
        <dbReference type="ChEBI" id="CHEBI:33019"/>
        <dbReference type="ChEBI" id="CHEBI:61560"/>
        <dbReference type="ChEBI" id="CHEBI:173112"/>
        <dbReference type="EC" id="2.7.7.7"/>
    </reaction>
</comment>
<keyword evidence="8" id="KW-0547">Nucleotide-binding</keyword>
<evidence type="ECO:0000256" key="3">
    <source>
        <dbReference type="ARBA" id="ARBA00022612"/>
    </source>
</evidence>
<keyword evidence="4" id="KW-0645">Protease</keyword>
<evidence type="ECO:0000313" key="25">
    <source>
        <dbReference type="Proteomes" id="UP000054544"/>
    </source>
</evidence>
<feature type="domain" description="Integrase catalytic" evidence="23">
    <location>
        <begin position="583"/>
        <end position="755"/>
    </location>
</feature>
<dbReference type="Pfam" id="PF25597">
    <property type="entry name" value="SH3_retrovirus"/>
    <property type="match status" value="1"/>
</dbReference>
<keyword evidence="25" id="KW-1185">Reference proteome</keyword>
<dbReference type="EMBL" id="KE384793">
    <property type="protein sequence ID" value="KJK73612.1"/>
    <property type="molecule type" value="Genomic_DNA"/>
</dbReference>
<evidence type="ECO:0000256" key="8">
    <source>
        <dbReference type="ARBA" id="ARBA00022741"/>
    </source>
</evidence>
<dbReference type="GO" id="GO:0003677">
    <property type="term" value="F:DNA binding"/>
    <property type="evidence" value="ECO:0007669"/>
    <property type="project" value="UniProtKB-KW"/>
</dbReference>
<dbReference type="PANTHER" id="PTHR42648">
    <property type="entry name" value="TRANSPOSASE, PUTATIVE-RELATED"/>
    <property type="match status" value="1"/>
</dbReference>
<evidence type="ECO:0000256" key="16">
    <source>
        <dbReference type="ARBA" id="ARBA00022932"/>
    </source>
</evidence>
<dbReference type="AlphaFoldDB" id="A0A0D9NHX3"/>
<keyword evidence="2" id="KW-0815">Transposition</keyword>
<comment type="function">
    <text evidence="1">The aspartyl protease (PR) mediates the proteolytic cleavages of the Gag and Gag-Pol polyproteins after assembly of the VLP.</text>
</comment>
<dbReference type="InterPro" id="IPR012337">
    <property type="entry name" value="RNaseH-like_sf"/>
</dbReference>
<feature type="region of interest" description="Disordered" evidence="22">
    <location>
        <begin position="262"/>
        <end position="310"/>
    </location>
</feature>
<dbReference type="PANTHER" id="PTHR42648:SF11">
    <property type="entry name" value="TRANSPOSON TY4-P GAG-POL POLYPROTEIN"/>
    <property type="match status" value="1"/>
</dbReference>
<evidence type="ECO:0000256" key="12">
    <source>
        <dbReference type="ARBA" id="ARBA00022842"/>
    </source>
</evidence>
<keyword evidence="3" id="KW-1188">Viral release from host cell</keyword>
<organism evidence="24 25">
    <name type="scientific">Metarhizium anisopliae BRIP 53293</name>
    <dbReference type="NCBI Taxonomy" id="1291518"/>
    <lineage>
        <taxon>Eukaryota</taxon>
        <taxon>Fungi</taxon>
        <taxon>Dikarya</taxon>
        <taxon>Ascomycota</taxon>
        <taxon>Pezizomycotina</taxon>
        <taxon>Sordariomycetes</taxon>
        <taxon>Hypocreomycetidae</taxon>
        <taxon>Hypocreales</taxon>
        <taxon>Clavicipitaceae</taxon>
        <taxon>Metarhizium</taxon>
    </lineage>
</organism>
<evidence type="ECO:0000256" key="10">
    <source>
        <dbReference type="ARBA" id="ARBA00022801"/>
    </source>
</evidence>
<dbReference type="GO" id="GO:0032196">
    <property type="term" value="P:transposition"/>
    <property type="evidence" value="ECO:0007669"/>
    <property type="project" value="UniProtKB-KW"/>
</dbReference>
<dbReference type="GO" id="GO:0015074">
    <property type="term" value="P:DNA integration"/>
    <property type="evidence" value="ECO:0007669"/>
    <property type="project" value="UniProtKB-KW"/>
</dbReference>
<keyword evidence="7" id="KW-0479">Metal-binding</keyword>
<sequence>MTNNNASQRKVLLQTFEDWARGDEEFQTKAISLHLWGYIDADSGLLMMERPERPLIGSCHRRIPARILDPEYLAQSGRQTRQGGQSSQTVSQLPSGEPMVMLPETTDPAHRARSLSELSGVIHIRVEDLKAWATDKVDYGLRQSSCRAVWDLRTWYANLTTSVGATEREQQAAARRKYQSATAALTTRRTLQSGLRRGKWPPTLLWLEKPEGWKTQTFGIPKDKLEDKTLTIGEAARDLREEAERRNILYAGERSSKVMRGAFGPTLAGEPVPSSPSSREAEVAGANSPQDGNRKRKPKEAQPSRRKGAATLNESDDLCKACDGAHQLAKCYYAFPKLSPEHFKERKLVRDAFEGVGEFTASFVIQSIRCAFSTTNYPLKDSALLDSAATIHIFNNIDRFSRFRHAAPDDFVFAGEQRVPIHGYGNVVICTQGPRGRGFIDLFDVALCENFPCNLVSLRQLQKRGYWWDNRPGFNCLRSRGNTVICYIVDRYDQFVIEDGPSGAVRSAFVSQRHQYNSWTRRKASKADARKWHLRLGHPGPQALEHLVNTSRDVRIKGPTTTECDDCAVSKIKRQIRRQPRDVGNAPAQRMAIDFHDIEVTHDGTNCVMLATDRWSGFIWDYYLFTRTFGEILDALKHLLGHLERQYQIKPRVVECNNEIMGNSVFMRNRTATLDFLRAQNIIVENSAVHTPAQNGGTEVSGSIIKTKARAMRAGAKLAQYLWVEIYRCAVYLYNRTPKYIYNWRTPYERLHTFVARRDGVITEGRKPYQAHLRVYGCKAFAMTPDALARRNKRQRLNPRAWIGYLVGYQSTNIYRVWNPKTGRVISTRDVIFNEDETFSGSLEQLKDDLLHISRNELNHLLDQAEESQTDRNTTAEEDQTGVSIPRDDWEGLRGEDEDVGAQLSWEDPALREGTADAGTEGSGVVPDQPAGTENSSGNSGSAEADREVPEGTDDQLQADADDHQPKDSDARSRPYPTPVSLSPTALLAMSVREGVCATHDEKFDHDAAKEPIEVWKTAFVAGRQATPIGILADKVIDKAKLHRLMKNPFNLHRREMPPLPRSHRDLAGHPMGSLFETAEKEHLRSHQEMQSWIEVPKGDARARGKPIFDCMWVYVYKFDKHGRFQKSKARLVVRVIRRRAAFKSAASQRIRFIHLGFVYNVNNLKRWRLESPW</sequence>
<keyword evidence="16" id="KW-0239">DNA-directed DNA polymerase</keyword>
<evidence type="ECO:0000256" key="5">
    <source>
        <dbReference type="ARBA" id="ARBA00022695"/>
    </source>
</evidence>
<keyword evidence="12" id="KW-0460">Magnesium</keyword>
<keyword evidence="9" id="KW-0255">Endonuclease</keyword>
<evidence type="ECO:0000256" key="7">
    <source>
        <dbReference type="ARBA" id="ARBA00022723"/>
    </source>
</evidence>
<comment type="catalytic activity">
    <reaction evidence="20">
        <text>DNA(n) + a 2'-deoxyribonucleoside 5'-triphosphate = DNA(n+1) + diphosphate</text>
        <dbReference type="Rhea" id="RHEA:22508"/>
        <dbReference type="Rhea" id="RHEA-COMP:17339"/>
        <dbReference type="Rhea" id="RHEA-COMP:17340"/>
        <dbReference type="ChEBI" id="CHEBI:33019"/>
        <dbReference type="ChEBI" id="CHEBI:61560"/>
        <dbReference type="ChEBI" id="CHEBI:173112"/>
        <dbReference type="EC" id="2.7.7.49"/>
    </reaction>
</comment>
<evidence type="ECO:0000256" key="1">
    <source>
        <dbReference type="ARBA" id="ARBA00002180"/>
    </source>
</evidence>
<dbReference type="InterPro" id="IPR039537">
    <property type="entry name" value="Retrotran_Ty1/copia-like"/>
</dbReference>
<keyword evidence="18" id="KW-0238">DNA-binding</keyword>
<dbReference type="OrthoDB" id="5017987at2759"/>
<reference evidence="25" key="1">
    <citation type="journal article" date="2014" name="BMC Genomics">
        <title>The genome sequence of the biocontrol fungus Metarhizium anisopliae and comparative genomics of Metarhizium species.</title>
        <authorList>
            <person name="Pattemore J.A."/>
            <person name="Hane J.K."/>
            <person name="Williams A.H."/>
            <person name="Wilson B.A."/>
            <person name="Stodart B.J."/>
            <person name="Ash G.J."/>
        </authorList>
    </citation>
    <scope>NUCLEOTIDE SEQUENCE [LARGE SCALE GENOMIC DNA]</scope>
    <source>
        <strain evidence="25">BRIP 53293</strain>
    </source>
</reference>
<dbReference type="SUPFAM" id="SSF53098">
    <property type="entry name" value="Ribonuclease H-like"/>
    <property type="match status" value="1"/>
</dbReference>
<accession>A0A0D9NHX3</accession>
<keyword evidence="5" id="KW-0548">Nucleotidyltransferase</keyword>
<dbReference type="GO" id="GO:0004519">
    <property type="term" value="F:endonuclease activity"/>
    <property type="evidence" value="ECO:0007669"/>
    <property type="project" value="UniProtKB-KW"/>
</dbReference>
<feature type="compositionally biased region" description="Basic and acidic residues" evidence="22">
    <location>
        <begin position="961"/>
        <end position="973"/>
    </location>
</feature>
<evidence type="ECO:0000256" key="9">
    <source>
        <dbReference type="ARBA" id="ARBA00022759"/>
    </source>
</evidence>
<dbReference type="InterPro" id="IPR054722">
    <property type="entry name" value="PolX-like_BBD"/>
</dbReference>
<dbReference type="Proteomes" id="UP000054544">
    <property type="component" value="Unassembled WGS sequence"/>
</dbReference>
<dbReference type="InterPro" id="IPR057670">
    <property type="entry name" value="SH3_retrovirus"/>
</dbReference>
<protein>
    <recommendedName>
        <fullName evidence="23">Integrase catalytic domain-containing protein</fullName>
    </recommendedName>
</protein>
<evidence type="ECO:0000256" key="17">
    <source>
        <dbReference type="ARBA" id="ARBA00023113"/>
    </source>
</evidence>
<keyword evidence="14" id="KW-0229">DNA integration</keyword>
<dbReference type="STRING" id="1291518.A0A0D9NHX3"/>
<name>A0A0D9NHX3_METAN</name>
<feature type="compositionally biased region" description="Basic and acidic residues" evidence="22">
    <location>
        <begin position="886"/>
        <end position="895"/>
    </location>
</feature>
<dbReference type="Gene3D" id="3.30.420.10">
    <property type="entry name" value="Ribonuclease H-like superfamily/Ribonuclease H"/>
    <property type="match status" value="1"/>
</dbReference>
<dbReference type="InterPro" id="IPR036397">
    <property type="entry name" value="RNaseH_sf"/>
</dbReference>
<dbReference type="GO" id="GO:0006508">
    <property type="term" value="P:proteolysis"/>
    <property type="evidence" value="ECO:0007669"/>
    <property type="project" value="UniProtKB-KW"/>
</dbReference>
<evidence type="ECO:0000256" key="11">
    <source>
        <dbReference type="ARBA" id="ARBA00022840"/>
    </source>
</evidence>
<evidence type="ECO:0000256" key="14">
    <source>
        <dbReference type="ARBA" id="ARBA00022908"/>
    </source>
</evidence>
<evidence type="ECO:0000256" key="22">
    <source>
        <dbReference type="SAM" id="MobiDB-lite"/>
    </source>
</evidence>
<evidence type="ECO:0000256" key="13">
    <source>
        <dbReference type="ARBA" id="ARBA00022884"/>
    </source>
</evidence>
<keyword evidence="16" id="KW-0808">Transferase</keyword>
<evidence type="ECO:0000313" key="24">
    <source>
        <dbReference type="EMBL" id="KJK73612.1"/>
    </source>
</evidence>
<keyword evidence="15" id="KW-0695">RNA-directed DNA polymerase</keyword>
<evidence type="ECO:0000256" key="6">
    <source>
        <dbReference type="ARBA" id="ARBA00022722"/>
    </source>
</evidence>
<evidence type="ECO:0000256" key="21">
    <source>
        <dbReference type="ARBA" id="ARBA00049244"/>
    </source>
</evidence>
<dbReference type="GO" id="GO:0003964">
    <property type="term" value="F:RNA-directed DNA polymerase activity"/>
    <property type="evidence" value="ECO:0007669"/>
    <property type="project" value="UniProtKB-KW"/>
</dbReference>
<feature type="compositionally biased region" description="Polar residues" evidence="22">
    <location>
        <begin position="932"/>
        <end position="942"/>
    </location>
</feature>
<gene>
    <name evidence="24" type="ORF">H634G_11121</name>
</gene>
<keyword evidence="19" id="KW-0233">DNA recombination</keyword>
<keyword evidence="13" id="KW-0694">RNA-binding</keyword>
<evidence type="ECO:0000256" key="15">
    <source>
        <dbReference type="ARBA" id="ARBA00022918"/>
    </source>
</evidence>
<dbReference type="GO" id="GO:0003887">
    <property type="term" value="F:DNA-directed DNA polymerase activity"/>
    <property type="evidence" value="ECO:0007669"/>
    <property type="project" value="UniProtKB-KW"/>
</dbReference>
<feature type="region of interest" description="Disordered" evidence="22">
    <location>
        <begin position="864"/>
        <end position="984"/>
    </location>
</feature>
<evidence type="ECO:0000259" key="23">
    <source>
        <dbReference type="PROSITE" id="PS50994"/>
    </source>
</evidence>
<dbReference type="GO" id="GO:0005524">
    <property type="term" value="F:ATP binding"/>
    <property type="evidence" value="ECO:0007669"/>
    <property type="project" value="UniProtKB-KW"/>
</dbReference>
<evidence type="ECO:0000256" key="19">
    <source>
        <dbReference type="ARBA" id="ARBA00023172"/>
    </source>
</evidence>
<proteinExistence type="predicted"/>
<keyword evidence="11" id="KW-0067">ATP-binding</keyword>
<evidence type="ECO:0000256" key="18">
    <source>
        <dbReference type="ARBA" id="ARBA00023125"/>
    </source>
</evidence>